<accession>A0A943DDV6</accession>
<evidence type="ECO:0000313" key="3">
    <source>
        <dbReference type="Proteomes" id="UP000759273"/>
    </source>
</evidence>
<organism evidence="2 3">
    <name type="scientific">Subdoligranulum variabile</name>
    <dbReference type="NCBI Taxonomy" id="214851"/>
    <lineage>
        <taxon>Bacteria</taxon>
        <taxon>Bacillati</taxon>
        <taxon>Bacillota</taxon>
        <taxon>Clostridia</taxon>
        <taxon>Eubacteriales</taxon>
        <taxon>Oscillospiraceae</taxon>
        <taxon>Subdoligranulum</taxon>
    </lineage>
</organism>
<evidence type="ECO:0000313" key="2">
    <source>
        <dbReference type="EMBL" id="MBS5332667.1"/>
    </source>
</evidence>
<protein>
    <recommendedName>
        <fullName evidence="1">RNA polymerase sigma-70 region 4 domain-containing protein</fullName>
    </recommendedName>
</protein>
<dbReference type="SUPFAM" id="SSF88659">
    <property type="entry name" value="Sigma3 and sigma4 domains of RNA polymerase sigma factors"/>
    <property type="match status" value="1"/>
</dbReference>
<dbReference type="GO" id="GO:0006352">
    <property type="term" value="P:DNA-templated transcription initiation"/>
    <property type="evidence" value="ECO:0007669"/>
    <property type="project" value="InterPro"/>
</dbReference>
<dbReference type="Gene3D" id="1.10.10.10">
    <property type="entry name" value="Winged helix-like DNA-binding domain superfamily/Winged helix DNA-binding domain"/>
    <property type="match status" value="1"/>
</dbReference>
<gene>
    <name evidence="2" type="ORF">KHY36_09085</name>
</gene>
<proteinExistence type="predicted"/>
<evidence type="ECO:0000259" key="1">
    <source>
        <dbReference type="Pfam" id="PF04545"/>
    </source>
</evidence>
<dbReference type="GO" id="GO:0003700">
    <property type="term" value="F:DNA-binding transcription factor activity"/>
    <property type="evidence" value="ECO:0007669"/>
    <property type="project" value="InterPro"/>
</dbReference>
<dbReference type="AlphaFoldDB" id="A0A943DDV6"/>
<comment type="caution">
    <text evidence="2">The sequence shown here is derived from an EMBL/GenBank/DDBJ whole genome shotgun (WGS) entry which is preliminary data.</text>
</comment>
<dbReference type="EMBL" id="JAGZGG010000021">
    <property type="protein sequence ID" value="MBS5332667.1"/>
    <property type="molecule type" value="Genomic_DNA"/>
</dbReference>
<name>A0A943DDV6_9FIRM</name>
<dbReference type="Proteomes" id="UP000759273">
    <property type="component" value="Unassembled WGS sequence"/>
</dbReference>
<dbReference type="Pfam" id="PF04545">
    <property type="entry name" value="Sigma70_r4"/>
    <property type="match status" value="1"/>
</dbReference>
<sequence>MTYQEKMKWLGRYQAALSYQHMLEDEIEVLRSDAERVTTCMSGMPGRGGPNVDRLPRAVERIEKAQKKLAQQLDSCLETRMEVMHSIMALGDTAEQEVLRRRYVMGQSYTDIANAMGVVQRRVYQLHKAGVEKVELRS</sequence>
<dbReference type="InterPro" id="IPR007630">
    <property type="entry name" value="RNA_pol_sigma70_r4"/>
</dbReference>
<reference evidence="2" key="1">
    <citation type="submission" date="2021-02" db="EMBL/GenBank/DDBJ databases">
        <title>Infant gut strain persistence is associated with maternal origin, phylogeny, and functional potential including surface adhesion and iron acquisition.</title>
        <authorList>
            <person name="Lou Y.C."/>
        </authorList>
    </citation>
    <scope>NUCLEOTIDE SEQUENCE</scope>
    <source>
        <strain evidence="2">L3_101_000M1_dasL3_101_000M1_concoct_87</strain>
    </source>
</reference>
<dbReference type="InterPro" id="IPR036388">
    <property type="entry name" value="WH-like_DNA-bd_sf"/>
</dbReference>
<feature type="domain" description="RNA polymerase sigma-70 region 4" evidence="1">
    <location>
        <begin position="94"/>
        <end position="134"/>
    </location>
</feature>
<dbReference type="InterPro" id="IPR013324">
    <property type="entry name" value="RNA_pol_sigma_r3/r4-like"/>
</dbReference>